<protein>
    <submittedName>
        <fullName evidence="3">HP domain-containing protein</fullName>
    </submittedName>
</protein>
<organism evidence="3">
    <name type="scientific">Echinostoma caproni</name>
    <dbReference type="NCBI Taxonomy" id="27848"/>
    <lineage>
        <taxon>Eukaryota</taxon>
        <taxon>Metazoa</taxon>
        <taxon>Spiralia</taxon>
        <taxon>Lophotrochozoa</taxon>
        <taxon>Platyhelminthes</taxon>
        <taxon>Trematoda</taxon>
        <taxon>Digenea</taxon>
        <taxon>Plagiorchiida</taxon>
        <taxon>Echinostomata</taxon>
        <taxon>Echinostomatoidea</taxon>
        <taxon>Echinostomatidae</taxon>
        <taxon>Echinostoma</taxon>
    </lineage>
</organism>
<dbReference type="InterPro" id="IPR051618">
    <property type="entry name" value="Actin-binding_LIM"/>
</dbReference>
<dbReference type="SMART" id="SM00153">
    <property type="entry name" value="VHP"/>
    <property type="match status" value="1"/>
</dbReference>
<dbReference type="GO" id="GO:0007010">
    <property type="term" value="P:cytoskeleton organization"/>
    <property type="evidence" value="ECO:0007669"/>
    <property type="project" value="InterPro"/>
</dbReference>
<reference evidence="3" key="1">
    <citation type="submission" date="2016-06" db="UniProtKB">
        <authorList>
            <consortium name="WormBaseParasite"/>
        </authorList>
    </citation>
    <scope>IDENTIFICATION</scope>
</reference>
<evidence type="ECO:0000313" key="3">
    <source>
        <dbReference type="WBParaSite" id="ECPE_0000601601-mRNA-1"/>
    </source>
</evidence>
<dbReference type="GO" id="GO:0015629">
    <property type="term" value="C:actin cytoskeleton"/>
    <property type="evidence" value="ECO:0007669"/>
    <property type="project" value="TreeGrafter"/>
</dbReference>
<dbReference type="WBParaSite" id="ECPE_0000601601-mRNA-1">
    <property type="protein sequence ID" value="ECPE_0000601601-mRNA-1"/>
    <property type="gene ID" value="ECPE_0000601601"/>
</dbReference>
<dbReference type="PANTHER" id="PTHR24213">
    <property type="entry name" value="ACTIN-BINDING LIM PROTEIN"/>
    <property type="match status" value="1"/>
</dbReference>
<evidence type="ECO:0000256" key="1">
    <source>
        <dbReference type="SAM" id="MobiDB-lite"/>
    </source>
</evidence>
<dbReference type="Gene3D" id="1.10.950.10">
    <property type="entry name" value="Villin headpiece domain"/>
    <property type="match status" value="1"/>
</dbReference>
<dbReference type="PROSITE" id="PS51089">
    <property type="entry name" value="HP"/>
    <property type="match status" value="1"/>
</dbReference>
<dbReference type="AlphaFoldDB" id="A0A183AGB8"/>
<dbReference type="InterPro" id="IPR036886">
    <property type="entry name" value="Villin_headpiece_dom_sf"/>
</dbReference>
<dbReference type="GO" id="GO:0051015">
    <property type="term" value="F:actin filament binding"/>
    <property type="evidence" value="ECO:0007669"/>
    <property type="project" value="TreeGrafter"/>
</dbReference>
<feature type="region of interest" description="Disordered" evidence="1">
    <location>
        <begin position="79"/>
        <end position="98"/>
    </location>
</feature>
<accession>A0A183AGB8</accession>
<dbReference type="Pfam" id="PF02209">
    <property type="entry name" value="VHP"/>
    <property type="match status" value="1"/>
</dbReference>
<dbReference type="SUPFAM" id="SSF47050">
    <property type="entry name" value="VHP, Villin headpiece domain"/>
    <property type="match status" value="1"/>
</dbReference>
<dbReference type="GO" id="GO:0030032">
    <property type="term" value="P:lamellipodium assembly"/>
    <property type="evidence" value="ECO:0007669"/>
    <property type="project" value="TreeGrafter"/>
</dbReference>
<sequence length="386" mass="41428">LTAQRKARDTLDSIAPDGTLTGSELTDAELSDLPANVTAKLHQIDSEIETLKRLGESSGITVALIQELQASKLIHARGPDLDPVSASRSPSANTEPGYKTRYERHVFASPSRDTRRDRRTAHGLSYRMDYSSTGGRSGTIPICSSIPRPGYTSGALFSRAVSLPRPGGVGAGSDMGPGNVTSTPRMPLASTGMRATAPGLLRPMGGGLRPGERLFHAGVATSALSVDGLTLCSGDDTGTIGPSSGTYCIKSGTLTGLPHSVTGLRPVSAMLKQRSLTTRHRSRTQTPVRHAGTYGVSDSETLDVDSYPSVQSWLRPSSGKKTSFKIYPYAQLRSTAAQPIKGVDRTRLENHLSPEEFESLFQMPLSAFQRLPEWKRNDLKKKLDLL</sequence>
<dbReference type="PANTHER" id="PTHR24213:SF9">
    <property type="entry name" value="UNCOORDINATED 115A, ISOFORM B-RELATED"/>
    <property type="match status" value="1"/>
</dbReference>
<dbReference type="InterPro" id="IPR003128">
    <property type="entry name" value="Villin_headpiece"/>
</dbReference>
<evidence type="ECO:0000259" key="2">
    <source>
        <dbReference type="PROSITE" id="PS51089"/>
    </source>
</evidence>
<feature type="domain" description="HP" evidence="2">
    <location>
        <begin position="321"/>
        <end position="386"/>
    </location>
</feature>
<proteinExistence type="predicted"/>
<feature type="region of interest" description="Disordered" evidence="1">
    <location>
        <begin position="275"/>
        <end position="295"/>
    </location>
</feature>
<name>A0A183AGB8_9TREM</name>